<accession>A0AAE1L8I2</accession>
<dbReference type="Proteomes" id="UP001219518">
    <property type="component" value="Unassembled WGS sequence"/>
</dbReference>
<sequence>MICVLNSTLPPYPQQDYHLHRSGLQLKTLRDSKLSFLCSWHIYNFVQLNLKLR</sequence>
<organism evidence="1 2">
    <name type="scientific">Frankliniella fusca</name>
    <dbReference type="NCBI Taxonomy" id="407009"/>
    <lineage>
        <taxon>Eukaryota</taxon>
        <taxon>Metazoa</taxon>
        <taxon>Ecdysozoa</taxon>
        <taxon>Arthropoda</taxon>
        <taxon>Hexapoda</taxon>
        <taxon>Insecta</taxon>
        <taxon>Pterygota</taxon>
        <taxon>Neoptera</taxon>
        <taxon>Paraneoptera</taxon>
        <taxon>Thysanoptera</taxon>
        <taxon>Terebrantia</taxon>
        <taxon>Thripoidea</taxon>
        <taxon>Thripidae</taxon>
        <taxon>Frankliniella</taxon>
    </lineage>
</organism>
<reference evidence="1" key="2">
    <citation type="journal article" date="2023" name="BMC Genomics">
        <title>Pest status, molecular evolution, and epigenetic factors derived from the genome assembly of Frankliniella fusca, a thysanopteran phytovirus vector.</title>
        <authorList>
            <person name="Catto M.A."/>
            <person name="Labadie P.E."/>
            <person name="Jacobson A.L."/>
            <person name="Kennedy G.G."/>
            <person name="Srinivasan R."/>
            <person name="Hunt B.G."/>
        </authorList>
    </citation>
    <scope>NUCLEOTIDE SEQUENCE</scope>
    <source>
        <strain evidence="1">PL_HMW_Pooled</strain>
    </source>
</reference>
<evidence type="ECO:0000313" key="2">
    <source>
        <dbReference type="Proteomes" id="UP001219518"/>
    </source>
</evidence>
<comment type="caution">
    <text evidence="1">The sequence shown here is derived from an EMBL/GenBank/DDBJ whole genome shotgun (WGS) entry which is preliminary data.</text>
</comment>
<protein>
    <submittedName>
        <fullName evidence="1">Protein LURP-one-related 3</fullName>
    </submittedName>
</protein>
<dbReference type="AlphaFoldDB" id="A0AAE1L8I2"/>
<proteinExistence type="predicted"/>
<name>A0AAE1L8I2_9NEOP</name>
<keyword evidence="2" id="KW-1185">Reference proteome</keyword>
<reference evidence="1" key="1">
    <citation type="submission" date="2021-07" db="EMBL/GenBank/DDBJ databases">
        <authorList>
            <person name="Catto M.A."/>
            <person name="Jacobson A."/>
            <person name="Kennedy G."/>
            <person name="Labadie P."/>
            <person name="Hunt B.G."/>
            <person name="Srinivasan R."/>
        </authorList>
    </citation>
    <scope>NUCLEOTIDE SEQUENCE</scope>
    <source>
        <strain evidence="1">PL_HMW_Pooled</strain>
        <tissue evidence="1">Head</tissue>
    </source>
</reference>
<evidence type="ECO:0000313" key="1">
    <source>
        <dbReference type="EMBL" id="KAK3910220.1"/>
    </source>
</evidence>
<dbReference type="EMBL" id="JAHWGI010000148">
    <property type="protein sequence ID" value="KAK3910220.1"/>
    <property type="molecule type" value="Genomic_DNA"/>
</dbReference>
<gene>
    <name evidence="1" type="ORF">KUF71_004094</name>
</gene>